<dbReference type="Pfam" id="PF13649">
    <property type="entry name" value="Methyltransf_25"/>
    <property type="match status" value="1"/>
</dbReference>
<dbReference type="GO" id="GO:0008168">
    <property type="term" value="F:methyltransferase activity"/>
    <property type="evidence" value="ECO:0007669"/>
    <property type="project" value="UniProtKB-KW"/>
</dbReference>
<dbReference type="RefSeq" id="WP_011749300.1">
    <property type="nucleotide sequence ID" value="NZ_CP038203.1"/>
</dbReference>
<evidence type="ECO:0000259" key="1">
    <source>
        <dbReference type="Pfam" id="PF13649"/>
    </source>
</evidence>
<protein>
    <submittedName>
        <fullName evidence="2">Class I SAM-dependent methyltransferase</fullName>
    </submittedName>
</protein>
<gene>
    <name evidence="2" type="ORF">HYQ43_11525</name>
</gene>
<evidence type="ECO:0000313" key="3">
    <source>
        <dbReference type="Proteomes" id="UP000509322"/>
    </source>
</evidence>
<keyword evidence="2" id="KW-0808">Transferase</keyword>
<dbReference type="GeneID" id="93452712"/>
<dbReference type="EMBL" id="CP058690">
    <property type="protein sequence ID" value="QLH14899.1"/>
    <property type="molecule type" value="Genomic_DNA"/>
</dbReference>
<name>A0A7H9BV73_PARPN</name>
<keyword evidence="2" id="KW-0489">Methyltransferase</keyword>
<accession>A0A7H9BV73</accession>
<proteinExistence type="predicted"/>
<feature type="domain" description="Methyltransferase" evidence="1">
    <location>
        <begin position="58"/>
        <end position="128"/>
    </location>
</feature>
<dbReference type="Gene3D" id="3.40.50.150">
    <property type="entry name" value="Vaccinia Virus protein VP39"/>
    <property type="match status" value="1"/>
</dbReference>
<dbReference type="GO" id="GO:0032259">
    <property type="term" value="P:methylation"/>
    <property type="evidence" value="ECO:0007669"/>
    <property type="project" value="UniProtKB-KW"/>
</dbReference>
<dbReference type="InterPro" id="IPR029063">
    <property type="entry name" value="SAM-dependent_MTases_sf"/>
</dbReference>
<dbReference type="Proteomes" id="UP000509322">
    <property type="component" value="Chromosome 2"/>
</dbReference>
<organism evidence="2 3">
    <name type="scientific">Paracoccus pantotrophus</name>
    <name type="common">Thiosphaera pantotropha</name>
    <dbReference type="NCBI Taxonomy" id="82367"/>
    <lineage>
        <taxon>Bacteria</taxon>
        <taxon>Pseudomonadati</taxon>
        <taxon>Pseudomonadota</taxon>
        <taxon>Alphaproteobacteria</taxon>
        <taxon>Rhodobacterales</taxon>
        <taxon>Paracoccaceae</taxon>
        <taxon>Paracoccus</taxon>
    </lineage>
</organism>
<sequence length="274" mass="30181">MGNLIDWDLLDRLLTPPVFAQSPMWDAFADRYNGYVAMQSEYTGLQIDMMNIGVDETVLDVGAGPGRIAIPAAARARSVTALDVSRPMLDHLERNARQAGRDNIRRLDLAWQDVEPDGNVEVHDIVVAARSPAMNDLRKIDALARKRAYVTLFSGPSLKCFHDSLVAGIEPAPPSAAAKPTPMPGYALVFNRLVAMGLEVNVGFVPDGFSQVFPDWDAVLDGFSWLGIGKTDEPRFRDNIAPYLSQTQDGLALRMETRTCILWWDKVHPAGFGT</sequence>
<dbReference type="CDD" id="cd02440">
    <property type="entry name" value="AdoMet_MTases"/>
    <property type="match status" value="1"/>
</dbReference>
<dbReference type="AlphaFoldDB" id="A0A7H9BV73"/>
<dbReference type="SUPFAM" id="SSF53335">
    <property type="entry name" value="S-adenosyl-L-methionine-dependent methyltransferases"/>
    <property type="match status" value="1"/>
</dbReference>
<reference evidence="2 3" key="1">
    <citation type="submission" date="2020-07" db="EMBL/GenBank/DDBJ databases">
        <title>The complete genome of Paracoccus pantotrophus ACCC 10489.</title>
        <authorList>
            <person name="Si Y."/>
        </authorList>
    </citation>
    <scope>NUCLEOTIDE SEQUENCE [LARGE SCALE GENOMIC DNA]</scope>
    <source>
        <strain evidence="3">ACCC 10489</strain>
    </source>
</reference>
<dbReference type="InterPro" id="IPR041698">
    <property type="entry name" value="Methyltransf_25"/>
</dbReference>
<evidence type="ECO:0000313" key="2">
    <source>
        <dbReference type="EMBL" id="QLH14899.1"/>
    </source>
</evidence>